<dbReference type="OrthoDB" id="166134at2759"/>
<organism evidence="9 10">
    <name type="scientific">Fonsecaea pedrosoi CBS 271.37</name>
    <dbReference type="NCBI Taxonomy" id="1442368"/>
    <lineage>
        <taxon>Eukaryota</taxon>
        <taxon>Fungi</taxon>
        <taxon>Dikarya</taxon>
        <taxon>Ascomycota</taxon>
        <taxon>Pezizomycotina</taxon>
        <taxon>Eurotiomycetes</taxon>
        <taxon>Chaetothyriomycetidae</taxon>
        <taxon>Chaetothyriales</taxon>
        <taxon>Herpotrichiellaceae</taxon>
        <taxon>Fonsecaea</taxon>
    </lineage>
</organism>
<evidence type="ECO:0000313" key="9">
    <source>
        <dbReference type="EMBL" id="KIW77041.1"/>
    </source>
</evidence>
<feature type="compositionally biased region" description="Pro residues" evidence="7">
    <location>
        <begin position="19"/>
        <end position="28"/>
    </location>
</feature>
<evidence type="ECO:0000256" key="4">
    <source>
        <dbReference type="ARBA" id="ARBA00022833"/>
    </source>
</evidence>
<dbReference type="PROSITE" id="PS50178">
    <property type="entry name" value="ZF_FYVE"/>
    <property type="match status" value="2"/>
</dbReference>
<dbReference type="InterPro" id="IPR017455">
    <property type="entry name" value="Znf_FYVE-rel"/>
</dbReference>
<evidence type="ECO:0000313" key="10">
    <source>
        <dbReference type="Proteomes" id="UP000053029"/>
    </source>
</evidence>
<keyword evidence="10" id="KW-1185">Reference proteome</keyword>
<reference evidence="9 10" key="1">
    <citation type="submission" date="2015-01" db="EMBL/GenBank/DDBJ databases">
        <title>The Genome Sequence of Fonsecaea pedrosoi CBS 271.37.</title>
        <authorList>
            <consortium name="The Broad Institute Genomics Platform"/>
            <person name="Cuomo C."/>
            <person name="de Hoog S."/>
            <person name="Gorbushina A."/>
            <person name="Stielow B."/>
            <person name="Teixiera M."/>
            <person name="Abouelleil A."/>
            <person name="Chapman S.B."/>
            <person name="Priest M."/>
            <person name="Young S.K."/>
            <person name="Wortman J."/>
            <person name="Nusbaum C."/>
            <person name="Birren B."/>
        </authorList>
    </citation>
    <scope>NUCLEOTIDE SEQUENCE [LARGE SCALE GENOMIC DNA]</scope>
    <source>
        <strain evidence="9 10">CBS 271.37</strain>
    </source>
</reference>
<evidence type="ECO:0000256" key="7">
    <source>
        <dbReference type="SAM" id="MobiDB-lite"/>
    </source>
</evidence>
<dbReference type="HOGENOM" id="CLU_026440_1_0_1"/>
<dbReference type="VEuPathDB" id="FungiDB:Z517_09487"/>
<gene>
    <name evidence="9" type="ORF">Z517_09487</name>
</gene>
<proteinExistence type="predicted"/>
<feature type="compositionally biased region" description="Gly residues" evidence="7">
    <location>
        <begin position="1"/>
        <end position="11"/>
    </location>
</feature>
<dbReference type="EMBL" id="KN846974">
    <property type="protein sequence ID" value="KIW77041.1"/>
    <property type="molecule type" value="Genomic_DNA"/>
</dbReference>
<dbReference type="Pfam" id="PF11464">
    <property type="entry name" value="Rbsn"/>
    <property type="match status" value="1"/>
</dbReference>
<feature type="region of interest" description="Disordered" evidence="7">
    <location>
        <begin position="690"/>
        <end position="709"/>
    </location>
</feature>
<evidence type="ECO:0000256" key="6">
    <source>
        <dbReference type="PROSITE-ProRule" id="PRU00091"/>
    </source>
</evidence>
<evidence type="ECO:0000259" key="8">
    <source>
        <dbReference type="PROSITE" id="PS50178"/>
    </source>
</evidence>
<protein>
    <submittedName>
        <fullName evidence="9">Unplaced genomic scaffold supercont1.6, whole genome shotgun sequence</fullName>
    </submittedName>
</protein>
<feature type="region of interest" description="Disordered" evidence="7">
    <location>
        <begin position="159"/>
        <end position="196"/>
    </location>
</feature>
<dbReference type="InterPro" id="IPR052727">
    <property type="entry name" value="Rab4/Rab5_effector"/>
</dbReference>
<dbReference type="InterPro" id="IPR036531">
    <property type="entry name" value="Rbsn_Rab-bd_sf"/>
</dbReference>
<keyword evidence="2" id="KW-0227">DNA damage</keyword>
<dbReference type="Gene3D" id="3.30.40.10">
    <property type="entry name" value="Zinc/RING finger domain, C3HC4 (zinc finger)"/>
    <property type="match status" value="2"/>
</dbReference>
<dbReference type="PROSITE" id="PS00028">
    <property type="entry name" value="ZINC_FINGER_C2H2_1"/>
    <property type="match status" value="1"/>
</dbReference>
<dbReference type="SMART" id="SM00064">
    <property type="entry name" value="FYVE"/>
    <property type="match status" value="2"/>
</dbReference>
<feature type="compositionally biased region" description="Pro residues" evidence="7">
    <location>
        <begin position="181"/>
        <end position="190"/>
    </location>
</feature>
<dbReference type="SUPFAM" id="SSF57903">
    <property type="entry name" value="FYVE/PHD zinc finger"/>
    <property type="match status" value="2"/>
</dbReference>
<dbReference type="Proteomes" id="UP000053029">
    <property type="component" value="Unassembled WGS sequence"/>
</dbReference>
<dbReference type="GO" id="GO:0008270">
    <property type="term" value="F:zinc ion binding"/>
    <property type="evidence" value="ECO:0007669"/>
    <property type="project" value="UniProtKB-KW"/>
</dbReference>
<dbReference type="Gene3D" id="4.10.860.20">
    <property type="entry name" value="Rabenosyn, Rab binding domain"/>
    <property type="match status" value="1"/>
</dbReference>
<feature type="domain" description="FYVE-type" evidence="8">
    <location>
        <begin position="219"/>
        <end position="275"/>
    </location>
</feature>
<evidence type="ECO:0000256" key="5">
    <source>
        <dbReference type="ARBA" id="ARBA00023204"/>
    </source>
</evidence>
<dbReference type="CDD" id="cd15761">
    <property type="entry name" value="FYVE1_Vac1p_like"/>
    <property type="match status" value="1"/>
</dbReference>
<evidence type="ECO:0000256" key="2">
    <source>
        <dbReference type="ARBA" id="ARBA00022763"/>
    </source>
</evidence>
<feature type="compositionally biased region" description="Polar residues" evidence="7">
    <location>
        <begin position="690"/>
        <end position="706"/>
    </location>
</feature>
<keyword evidence="5" id="KW-0234">DNA repair</keyword>
<name>A0A0D2DH89_9EURO</name>
<dbReference type="Pfam" id="PF01363">
    <property type="entry name" value="FYVE"/>
    <property type="match status" value="2"/>
</dbReference>
<dbReference type="STRING" id="1442368.A0A0D2DH89"/>
<dbReference type="InterPro" id="IPR000306">
    <property type="entry name" value="Znf_FYVE"/>
</dbReference>
<dbReference type="SUPFAM" id="SSF140125">
    <property type="entry name" value="Rabenosyn-5 Rab-binding domain-like"/>
    <property type="match status" value="1"/>
</dbReference>
<dbReference type="InterPro" id="IPR021565">
    <property type="entry name" value="Rbsn_Rab-bd"/>
</dbReference>
<dbReference type="GO" id="GO:0003677">
    <property type="term" value="F:DNA binding"/>
    <property type="evidence" value="ECO:0007669"/>
    <property type="project" value="InterPro"/>
</dbReference>
<keyword evidence="1" id="KW-0479">Metal-binding</keyword>
<accession>A0A0D2DH89</accession>
<dbReference type="InterPro" id="IPR011011">
    <property type="entry name" value="Znf_FYVE_PHD"/>
</dbReference>
<feature type="region of interest" description="Disordered" evidence="7">
    <location>
        <begin position="1"/>
        <end position="73"/>
    </location>
</feature>
<evidence type="ECO:0000256" key="1">
    <source>
        <dbReference type="ARBA" id="ARBA00022723"/>
    </source>
</evidence>
<dbReference type="PANTHER" id="PTHR13510:SF44">
    <property type="entry name" value="RABENOSYN-5"/>
    <property type="match status" value="1"/>
</dbReference>
<feature type="domain" description="FYVE-type" evidence="8">
    <location>
        <begin position="359"/>
        <end position="439"/>
    </location>
</feature>
<dbReference type="AlphaFoldDB" id="A0A0D2DH89"/>
<feature type="compositionally biased region" description="Polar residues" evidence="7">
    <location>
        <begin position="159"/>
        <end position="168"/>
    </location>
</feature>
<dbReference type="PANTHER" id="PTHR13510">
    <property type="entry name" value="FYVE-FINGER-CONTAINING RAB5 EFFECTOR PROTEIN RABENOSYN-5-RELATED"/>
    <property type="match status" value="1"/>
</dbReference>
<feature type="compositionally biased region" description="Low complexity" evidence="7">
    <location>
        <begin position="29"/>
        <end position="61"/>
    </location>
</feature>
<evidence type="ECO:0000256" key="3">
    <source>
        <dbReference type="ARBA" id="ARBA00022771"/>
    </source>
</evidence>
<dbReference type="RefSeq" id="XP_013280849.1">
    <property type="nucleotide sequence ID" value="XM_013425395.1"/>
</dbReference>
<keyword evidence="3 6" id="KW-0863">Zinc-finger</keyword>
<feature type="region of interest" description="Disordered" evidence="7">
    <location>
        <begin position="484"/>
        <end position="504"/>
    </location>
</feature>
<dbReference type="GeneID" id="25308977"/>
<dbReference type="InterPro" id="IPR006642">
    <property type="entry name" value="Rad18_UBZ4"/>
</dbReference>
<dbReference type="SMART" id="SM00734">
    <property type="entry name" value="ZnF_Rad18"/>
    <property type="match status" value="1"/>
</dbReference>
<keyword evidence="4" id="KW-0862">Zinc</keyword>
<dbReference type="InterPro" id="IPR013083">
    <property type="entry name" value="Znf_RING/FYVE/PHD"/>
</dbReference>
<sequence length="734" mass="81388">MSRRTIGGGRVLGSSRTLGPPPPPPPKSTSPLPSHVLSPSASSLSLNTSESGTSTPPSSDPQDIASRVSLDHGAPDLSTPAAAAAATDRLVCPICNEEMVTLLQLNRHLDDAHKEIEEEQQDEVKDWFKQQMVKAKRFQPLAVLNQKLKGLDVFESNQDIVRSSTPTPRSEAISRDSRDSPAPPLPPKPTPSVLDPEDIITKQHWQKRTAFDVCSDPTCEKRLGSTAGAVNCRHCGKLFCEEHTMYQMKLSRSAQHEPVRGLWYRVCETCYKSREGYTDRHGLERDRMSEFESVRRSKLSHKEMETSRLEKRLSRLTQILANPPDEIPQPTHNKRWSLNWVPTDPRKALEQSIVPWQNDTDVPRCPYCQQDFSQYSFRRHHCRTCGKVVCGDAATGCSIVIGLDVATTNTHITITEKPAPNDTVAVDVRLCKECNQTIFSRRDFQASLTSPSVEAFTRSYTNLLQFERGIRLLLPKFQKLLQALQDPDNPPSSSQITDASRTRKRLMDSFTQYDTAARRIRDMPSPSPTQLKLQKAIYQNATQFLHLHMLPLKSLPKVLKHATPHGSSARPADLHNNPNPRSSLAILNGAHHKRKDSSSALSVASFATTNSARISELEAEEKSLRERLIVLEEQRFLVQEMIADANRRRKFDEVAALAGNVEDLSAEIDAVSKLVDGVRGEFEGLYTTSGLGSGVNSPQRKNSDLGTSRGMGIGMGMGMGTGIGAGKMKTVEKG</sequence>
<dbReference type="InterPro" id="IPR013087">
    <property type="entry name" value="Znf_C2H2_type"/>
</dbReference>
<dbReference type="CDD" id="cd15737">
    <property type="entry name" value="FYVE2_Vac1p_like"/>
    <property type="match status" value="1"/>
</dbReference>
<dbReference type="GO" id="GO:0006281">
    <property type="term" value="P:DNA repair"/>
    <property type="evidence" value="ECO:0007669"/>
    <property type="project" value="UniProtKB-KW"/>
</dbReference>